<accession>A0A1F6LI48</accession>
<sequence>MKKSEDTEKFISPNFCFKIGGEAGFGIMSAGVTFSKIASRSGYYVFDYAEYPSIIRGGHNVMQTSISSEPIRSQLRHTDLLVALNQETIDLHKDELLENSGIIFDNEKDMKLEGIPKGVSEFGIPINKIARDIGGSEIMRNTAALGAVMAVLGGKIGHLKDLITEEFSNKKPEIIEKNHLVCQAGYDYALEHYKDKVKNVLKQKPKLPSQIVISGSEAVALGALTAGLQFVAIYPMTPISGILHALALYQEEYKFIYKQPEDEICAVNMAIGASFAGARAMTATSGGGFCLMAEGYGLAGISETPIVIIEGMRGGPATGLPTWTEQGDLRFVLHAHQSEFPRIVLAAGDIEEAYHFTAKAFNLADKYQTPVVVLTDKQINESHMGVKAFNTSDYNIDRGKMFLTKDENYKRYELTSDGISPRSIPGVGNHFVANSDEHTEIGYSDEEAKNRLEQMNKRMSKLDTCAKMDMEKPVLYGPNKADITIVSWGSNKGAILDAIKEFNNVNFLHITWMNPFPSEVVGNILSSAKFVLNIECNYTGQMASLIKEKTGYEVNESFLKIDGRPIYAEEIVEKIRKLL</sequence>
<dbReference type="PANTHER" id="PTHR32154:SF20">
    <property type="entry name" value="2-OXOGLUTARATE OXIDOREDUCTASE SUBUNIT KORA"/>
    <property type="match status" value="1"/>
</dbReference>
<keyword evidence="1" id="KW-0560">Oxidoreductase</keyword>
<evidence type="ECO:0000259" key="2">
    <source>
        <dbReference type="Pfam" id="PF01558"/>
    </source>
</evidence>
<comment type="caution">
    <text evidence="5">The sequence shown here is derived from an EMBL/GenBank/DDBJ whole genome shotgun (WGS) entry which is preliminary data.</text>
</comment>
<proteinExistence type="predicted"/>
<evidence type="ECO:0000313" key="6">
    <source>
        <dbReference type="Proteomes" id="UP000177067"/>
    </source>
</evidence>
<dbReference type="FunFam" id="3.40.50.970:FF:000022">
    <property type="entry name" value="2-oxoglutarate ferredoxin oxidoreductase alpha subunit"/>
    <property type="match status" value="1"/>
</dbReference>
<dbReference type="Gene3D" id="3.40.920.10">
    <property type="entry name" value="Pyruvate-ferredoxin oxidoreductase, PFOR, domain III"/>
    <property type="match status" value="1"/>
</dbReference>
<dbReference type="GO" id="GO:0006979">
    <property type="term" value="P:response to oxidative stress"/>
    <property type="evidence" value="ECO:0007669"/>
    <property type="project" value="TreeGrafter"/>
</dbReference>
<evidence type="ECO:0000256" key="1">
    <source>
        <dbReference type="ARBA" id="ARBA00023002"/>
    </source>
</evidence>
<feature type="domain" description="Pyruvate flavodoxin/ferredoxin oxidoreductase pyrimidine binding" evidence="3">
    <location>
        <begin position="222"/>
        <end position="456"/>
    </location>
</feature>
<dbReference type="SUPFAM" id="SSF52518">
    <property type="entry name" value="Thiamin diphosphate-binding fold (THDP-binding)"/>
    <property type="match status" value="1"/>
</dbReference>
<evidence type="ECO:0000313" key="5">
    <source>
        <dbReference type="EMBL" id="OGH58983.1"/>
    </source>
</evidence>
<evidence type="ECO:0008006" key="7">
    <source>
        <dbReference type="Google" id="ProtNLM"/>
    </source>
</evidence>
<feature type="domain" description="Pyruvate/ketoisovalerate oxidoreductase catalytic" evidence="2">
    <location>
        <begin position="24"/>
        <end position="187"/>
    </location>
</feature>
<dbReference type="SUPFAM" id="SSF53323">
    <property type="entry name" value="Pyruvate-ferredoxin oxidoreductase, PFOR, domain III"/>
    <property type="match status" value="1"/>
</dbReference>
<gene>
    <name evidence="5" type="ORF">A2725_04315</name>
</gene>
<dbReference type="PANTHER" id="PTHR32154">
    <property type="entry name" value="PYRUVATE-FLAVODOXIN OXIDOREDUCTASE-RELATED"/>
    <property type="match status" value="1"/>
</dbReference>
<dbReference type="InterPro" id="IPR029061">
    <property type="entry name" value="THDP-binding"/>
</dbReference>
<dbReference type="Proteomes" id="UP000177067">
    <property type="component" value="Unassembled WGS sequence"/>
</dbReference>
<dbReference type="InterPro" id="IPR019752">
    <property type="entry name" value="Pyrv/ketoisovalerate_OxRed_cat"/>
</dbReference>
<evidence type="ECO:0000259" key="3">
    <source>
        <dbReference type="Pfam" id="PF01855"/>
    </source>
</evidence>
<feature type="domain" description="Pyruvate:ferredoxin oxidoreductase core" evidence="4">
    <location>
        <begin position="481"/>
        <end position="571"/>
    </location>
</feature>
<dbReference type="InterPro" id="IPR033412">
    <property type="entry name" value="PFOR_II"/>
</dbReference>
<dbReference type="CDD" id="cd07034">
    <property type="entry name" value="TPP_PYR_PFOR_IOR-alpha_like"/>
    <property type="match status" value="1"/>
</dbReference>
<name>A0A1F6LI48_9BACT</name>
<dbReference type="InterPro" id="IPR002880">
    <property type="entry name" value="Pyrv_Fd/Flavodoxin_OxRdtase_N"/>
</dbReference>
<dbReference type="InterPro" id="IPR002869">
    <property type="entry name" value="Pyrv_flavodox_OxRed_cen"/>
</dbReference>
<evidence type="ECO:0000259" key="4">
    <source>
        <dbReference type="Pfam" id="PF17147"/>
    </source>
</evidence>
<dbReference type="Pfam" id="PF17147">
    <property type="entry name" value="PFOR_II"/>
    <property type="match status" value="1"/>
</dbReference>
<dbReference type="SUPFAM" id="SSF52922">
    <property type="entry name" value="TK C-terminal domain-like"/>
    <property type="match status" value="1"/>
</dbReference>
<organism evidence="5 6">
    <name type="scientific">Candidatus Magasanikbacteria bacterium RIFCSPHIGHO2_01_FULL_33_34</name>
    <dbReference type="NCBI Taxonomy" id="1798671"/>
    <lineage>
        <taxon>Bacteria</taxon>
        <taxon>Candidatus Magasanikiibacteriota</taxon>
    </lineage>
</organism>
<dbReference type="InterPro" id="IPR022367">
    <property type="entry name" value="2-oxoacid/accept_OxRdtase_asu"/>
</dbReference>
<dbReference type="InterPro" id="IPR009014">
    <property type="entry name" value="Transketo_C/PFOR_II"/>
</dbReference>
<dbReference type="Gene3D" id="3.40.50.970">
    <property type="match status" value="1"/>
</dbReference>
<dbReference type="AlphaFoldDB" id="A0A1F6LI48"/>
<dbReference type="EMBL" id="MFPS01000008">
    <property type="protein sequence ID" value="OGH58983.1"/>
    <property type="molecule type" value="Genomic_DNA"/>
</dbReference>
<protein>
    <recommendedName>
        <fullName evidence="7">2-oxoacid:ferredoxin oxidoreductase subunit alpha</fullName>
    </recommendedName>
</protein>
<reference evidence="5 6" key="1">
    <citation type="journal article" date="2016" name="Nat. Commun.">
        <title>Thousands of microbial genomes shed light on interconnected biogeochemical processes in an aquifer system.</title>
        <authorList>
            <person name="Anantharaman K."/>
            <person name="Brown C.T."/>
            <person name="Hug L.A."/>
            <person name="Sharon I."/>
            <person name="Castelle C.J."/>
            <person name="Probst A.J."/>
            <person name="Thomas B.C."/>
            <person name="Singh A."/>
            <person name="Wilkins M.J."/>
            <person name="Karaoz U."/>
            <person name="Brodie E.L."/>
            <person name="Williams K.H."/>
            <person name="Hubbard S.S."/>
            <person name="Banfield J.F."/>
        </authorList>
    </citation>
    <scope>NUCLEOTIDE SEQUENCE [LARGE SCALE GENOMIC DNA]</scope>
</reference>
<dbReference type="Pfam" id="PF01558">
    <property type="entry name" value="POR"/>
    <property type="match status" value="1"/>
</dbReference>
<dbReference type="Gene3D" id="3.40.50.920">
    <property type="match status" value="1"/>
</dbReference>
<dbReference type="GO" id="GO:0016903">
    <property type="term" value="F:oxidoreductase activity, acting on the aldehyde or oxo group of donors"/>
    <property type="evidence" value="ECO:0007669"/>
    <property type="project" value="InterPro"/>
</dbReference>
<dbReference type="InterPro" id="IPR050722">
    <property type="entry name" value="Pyruvate:ferred/Flavod_OxRd"/>
</dbReference>
<dbReference type="Pfam" id="PF01855">
    <property type="entry name" value="POR_N"/>
    <property type="match status" value="1"/>
</dbReference>
<dbReference type="NCBIfam" id="TIGR03710">
    <property type="entry name" value="OAFO_sf"/>
    <property type="match status" value="1"/>
</dbReference>